<dbReference type="Gene3D" id="1.10.510.10">
    <property type="entry name" value="Transferase(Phosphotransferase) domain 1"/>
    <property type="match status" value="1"/>
</dbReference>
<feature type="non-terminal residue" evidence="3">
    <location>
        <position position="1"/>
    </location>
</feature>
<sequence length="81" mass="9595">YLDEEDKERVNREIEQMKRLESRFTVKLLGTFIQNDEIFLVMELCSKGDLRKVISDLQKLPEKERVMVLSMGDLWSDNKSS</sequence>
<dbReference type="EMBL" id="SNRW01049607">
    <property type="protein sequence ID" value="KAA6310726.1"/>
    <property type="molecule type" value="Genomic_DNA"/>
</dbReference>
<reference evidence="3 4" key="1">
    <citation type="submission" date="2019-03" db="EMBL/GenBank/DDBJ databases">
        <title>Single cell metagenomics reveals metabolic interactions within the superorganism composed of flagellate Streblomastix strix and complex community of Bacteroidetes bacteria on its surface.</title>
        <authorList>
            <person name="Treitli S.C."/>
            <person name="Kolisko M."/>
            <person name="Husnik F."/>
            <person name="Keeling P."/>
            <person name="Hampl V."/>
        </authorList>
    </citation>
    <scope>NUCLEOTIDE SEQUENCE [LARGE SCALE GENOMIC DNA]</scope>
    <source>
        <strain evidence="3">ST1C</strain>
    </source>
</reference>
<dbReference type="SUPFAM" id="SSF56112">
    <property type="entry name" value="Protein kinase-like (PK-like)"/>
    <property type="match status" value="1"/>
</dbReference>
<accession>A0A5J4PR92</accession>
<dbReference type="InterPro" id="IPR011009">
    <property type="entry name" value="Kinase-like_dom_sf"/>
</dbReference>
<dbReference type="Proteomes" id="UP000324800">
    <property type="component" value="Unassembled WGS sequence"/>
</dbReference>
<proteinExistence type="predicted"/>
<dbReference type="GO" id="GO:0004672">
    <property type="term" value="F:protein kinase activity"/>
    <property type="evidence" value="ECO:0007669"/>
    <property type="project" value="InterPro"/>
</dbReference>
<dbReference type="PROSITE" id="PS50011">
    <property type="entry name" value="PROTEIN_KINASE_DOM"/>
    <property type="match status" value="1"/>
</dbReference>
<dbReference type="EMBL" id="SNRW01048974">
    <property type="protein sequence ID" value="KAA6312035.1"/>
    <property type="molecule type" value="Genomic_DNA"/>
</dbReference>
<evidence type="ECO:0000313" key="2">
    <source>
        <dbReference type="EMBL" id="KAA6310726.1"/>
    </source>
</evidence>
<protein>
    <recommendedName>
        <fullName evidence="1">Protein kinase domain-containing protein</fullName>
    </recommendedName>
</protein>
<evidence type="ECO:0000313" key="4">
    <source>
        <dbReference type="Proteomes" id="UP000324800"/>
    </source>
</evidence>
<dbReference type="InterPro" id="IPR000719">
    <property type="entry name" value="Prot_kinase_dom"/>
</dbReference>
<evidence type="ECO:0000259" key="1">
    <source>
        <dbReference type="PROSITE" id="PS50011"/>
    </source>
</evidence>
<dbReference type="AlphaFoldDB" id="A0A5J4PR92"/>
<organism evidence="3 4">
    <name type="scientific">Streblomastix strix</name>
    <dbReference type="NCBI Taxonomy" id="222440"/>
    <lineage>
        <taxon>Eukaryota</taxon>
        <taxon>Metamonada</taxon>
        <taxon>Preaxostyla</taxon>
        <taxon>Oxymonadida</taxon>
        <taxon>Streblomastigidae</taxon>
        <taxon>Streblomastix</taxon>
    </lineage>
</organism>
<dbReference type="Pfam" id="PF00069">
    <property type="entry name" value="Pkinase"/>
    <property type="match status" value="1"/>
</dbReference>
<feature type="domain" description="Protein kinase" evidence="1">
    <location>
        <begin position="1"/>
        <end position="81"/>
    </location>
</feature>
<name>A0A5J4PR92_9EUKA</name>
<gene>
    <name evidence="3" type="ORF">EZS28_055999</name>
    <name evidence="2" type="ORF">EZS28_056258</name>
</gene>
<dbReference type="GO" id="GO:0005524">
    <property type="term" value="F:ATP binding"/>
    <property type="evidence" value="ECO:0007669"/>
    <property type="project" value="InterPro"/>
</dbReference>
<comment type="caution">
    <text evidence="3">The sequence shown here is derived from an EMBL/GenBank/DDBJ whole genome shotgun (WGS) entry which is preliminary data.</text>
</comment>
<evidence type="ECO:0000313" key="3">
    <source>
        <dbReference type="EMBL" id="KAA6312035.1"/>
    </source>
</evidence>